<evidence type="ECO:0000313" key="3">
    <source>
        <dbReference type="EMBL" id="VAX27231.1"/>
    </source>
</evidence>
<name>A0A3B1CL34_9ZZZZ</name>
<keyword evidence="1" id="KW-0175">Coiled coil</keyword>
<proteinExistence type="predicted"/>
<reference evidence="3" key="1">
    <citation type="submission" date="2018-06" db="EMBL/GenBank/DDBJ databases">
        <authorList>
            <person name="Zhirakovskaya E."/>
        </authorList>
    </citation>
    <scope>NUCLEOTIDE SEQUENCE</scope>
</reference>
<dbReference type="EMBL" id="UOGG01000025">
    <property type="protein sequence ID" value="VAX27231.1"/>
    <property type="molecule type" value="Genomic_DNA"/>
</dbReference>
<feature type="coiled-coil region" evidence="1">
    <location>
        <begin position="32"/>
        <end position="66"/>
    </location>
</feature>
<accession>A0A3B1CL34</accession>
<protein>
    <submittedName>
        <fullName evidence="3">Uncharacterized protein</fullName>
    </submittedName>
</protein>
<organism evidence="3">
    <name type="scientific">hydrothermal vent metagenome</name>
    <dbReference type="NCBI Taxonomy" id="652676"/>
    <lineage>
        <taxon>unclassified sequences</taxon>
        <taxon>metagenomes</taxon>
        <taxon>ecological metagenomes</taxon>
    </lineage>
</organism>
<evidence type="ECO:0000256" key="2">
    <source>
        <dbReference type="SAM" id="MobiDB-lite"/>
    </source>
</evidence>
<feature type="region of interest" description="Disordered" evidence="2">
    <location>
        <begin position="1"/>
        <end position="27"/>
    </location>
</feature>
<gene>
    <name evidence="3" type="ORF">MNBD_NITROSPINAE05-1325</name>
</gene>
<dbReference type="AlphaFoldDB" id="A0A3B1CL34"/>
<sequence>MSDQETETKKDEGQKDEAAGVETKDVDSLSDLSELEKIKLELQKEKEKAAKELAEGEEEDEDLREVDYLQKLITLSVKFDHHCSMWLMPAHIDCGLKFDHQLSEAYGSQLNTIQSFLRLLENVDGVTRELVTKEVILKLRSTLLHIHKNLVKPLIREVSRMKKKPKSESLDLFKTNWNERLMELQKACDFEYQVLDCKSFMIKEG</sequence>
<evidence type="ECO:0000256" key="1">
    <source>
        <dbReference type="SAM" id="Coils"/>
    </source>
</evidence>